<reference evidence="2" key="1">
    <citation type="submission" date="2023-04" db="EMBL/GenBank/DDBJ databases">
        <title>Phytophthora fragariaefolia NBRC 109709.</title>
        <authorList>
            <person name="Ichikawa N."/>
            <person name="Sato H."/>
            <person name="Tonouchi N."/>
        </authorList>
    </citation>
    <scope>NUCLEOTIDE SEQUENCE</scope>
    <source>
        <strain evidence="2">NBRC 109709</strain>
    </source>
</reference>
<dbReference type="CDD" id="cd00024">
    <property type="entry name" value="CD_CSD"/>
    <property type="match status" value="1"/>
</dbReference>
<dbReference type="AlphaFoldDB" id="A0A9W6UFB2"/>
<dbReference type="EMBL" id="BSXT01000643">
    <property type="protein sequence ID" value="GMF31641.1"/>
    <property type="molecule type" value="Genomic_DNA"/>
</dbReference>
<gene>
    <name evidence="2" type="ORF">Pfra01_000732100</name>
</gene>
<sequence length="359" mass="41062">MTTMEDALYNRQKRKRKQNDGCESIASEPPAKRKRKTSAPASLKDLWFAWYVQEPYMWSSTESGTKHSRSTAKLVVAFLKLFLPEGFQLEEGSARYRDDVLETGMNAEREMLSFLQQHDITARGNQNVLKSLRKLHKSGLLNSHVQRYQQLQAAGPNHRILHVSTKSTVAHSAIYTQAQHTHRNGSSKANKDPISSANEFKTVCIAVLKKYTFRVSNEAIRHLRLTMNATIASTDHLPEGLEVIFASLADCCKRRIQLEDIRESISALGPSTETDDEDEWSTENDLSEVPLHAVRKVLDRKRLNRKTYYLVDWEPTWEPREHVAQTLIAGFERERCALVRKTYIEYEAVEDNTLNGTEG</sequence>
<organism evidence="2 3">
    <name type="scientific">Phytophthora fragariaefolia</name>
    <dbReference type="NCBI Taxonomy" id="1490495"/>
    <lineage>
        <taxon>Eukaryota</taxon>
        <taxon>Sar</taxon>
        <taxon>Stramenopiles</taxon>
        <taxon>Oomycota</taxon>
        <taxon>Peronosporomycetes</taxon>
        <taxon>Peronosporales</taxon>
        <taxon>Peronosporaceae</taxon>
        <taxon>Phytophthora</taxon>
    </lineage>
</organism>
<comment type="caution">
    <text evidence="2">The sequence shown here is derived from an EMBL/GenBank/DDBJ whole genome shotgun (WGS) entry which is preliminary data.</text>
</comment>
<keyword evidence="3" id="KW-1185">Reference proteome</keyword>
<name>A0A9W6UFB2_9STRA</name>
<dbReference type="Proteomes" id="UP001165121">
    <property type="component" value="Unassembled WGS sequence"/>
</dbReference>
<feature type="region of interest" description="Disordered" evidence="1">
    <location>
        <begin position="1"/>
        <end position="38"/>
    </location>
</feature>
<accession>A0A9W6UFB2</accession>
<dbReference type="SUPFAM" id="SSF54160">
    <property type="entry name" value="Chromo domain-like"/>
    <property type="match status" value="1"/>
</dbReference>
<proteinExistence type="predicted"/>
<protein>
    <submittedName>
        <fullName evidence="2">Unnamed protein product</fullName>
    </submittedName>
</protein>
<dbReference type="InterPro" id="IPR016197">
    <property type="entry name" value="Chromo-like_dom_sf"/>
</dbReference>
<evidence type="ECO:0000256" key="1">
    <source>
        <dbReference type="SAM" id="MobiDB-lite"/>
    </source>
</evidence>
<dbReference type="OrthoDB" id="102625at2759"/>
<dbReference type="Gene3D" id="2.40.50.40">
    <property type="match status" value="1"/>
</dbReference>
<evidence type="ECO:0000313" key="2">
    <source>
        <dbReference type="EMBL" id="GMF31641.1"/>
    </source>
</evidence>
<evidence type="ECO:0000313" key="3">
    <source>
        <dbReference type="Proteomes" id="UP001165121"/>
    </source>
</evidence>